<evidence type="ECO:0000256" key="1">
    <source>
        <dbReference type="SAM" id="MobiDB-lite"/>
    </source>
</evidence>
<gene>
    <name evidence="2" type="ORF">COCMIDRAFT_40575</name>
</gene>
<name>W6YUJ6_COCMI</name>
<accession>W6YUJ6</accession>
<sequence>MGQRAPCAANEAPLEWLGGRRPIDLAQSRRSQEDASMQGKRYGGRVRGSQACKTLPKRPRWQCATPGSAQRPVWG</sequence>
<dbReference type="HOGENOM" id="CLU_2670705_0_0_1"/>
<dbReference type="Proteomes" id="UP000054032">
    <property type="component" value="Unassembled WGS sequence"/>
</dbReference>
<dbReference type="GeneID" id="19123900"/>
<organism evidence="2 3">
    <name type="scientific">Bipolaris oryzae ATCC 44560</name>
    <dbReference type="NCBI Taxonomy" id="930090"/>
    <lineage>
        <taxon>Eukaryota</taxon>
        <taxon>Fungi</taxon>
        <taxon>Dikarya</taxon>
        <taxon>Ascomycota</taxon>
        <taxon>Pezizomycotina</taxon>
        <taxon>Dothideomycetes</taxon>
        <taxon>Pleosporomycetidae</taxon>
        <taxon>Pleosporales</taxon>
        <taxon>Pleosporineae</taxon>
        <taxon>Pleosporaceae</taxon>
        <taxon>Bipolaris</taxon>
    </lineage>
</organism>
<dbReference type="EMBL" id="KI964114">
    <property type="protein sequence ID" value="EUC41210.1"/>
    <property type="molecule type" value="Genomic_DNA"/>
</dbReference>
<dbReference type="RefSeq" id="XP_007692268.1">
    <property type="nucleotide sequence ID" value="XM_007694078.1"/>
</dbReference>
<dbReference type="OrthoDB" id="10369397at2759"/>
<dbReference type="AlphaFoldDB" id="W6YUJ6"/>
<evidence type="ECO:0000313" key="2">
    <source>
        <dbReference type="EMBL" id="EUC41210.1"/>
    </source>
</evidence>
<reference evidence="2 3" key="1">
    <citation type="journal article" date="2013" name="PLoS Genet.">
        <title>Comparative genome structure, secondary metabolite, and effector coding capacity across Cochliobolus pathogens.</title>
        <authorList>
            <person name="Condon B.J."/>
            <person name="Leng Y."/>
            <person name="Wu D."/>
            <person name="Bushley K.E."/>
            <person name="Ohm R.A."/>
            <person name="Otillar R."/>
            <person name="Martin J."/>
            <person name="Schackwitz W."/>
            <person name="Grimwood J."/>
            <person name="MohdZainudin N."/>
            <person name="Xue C."/>
            <person name="Wang R."/>
            <person name="Manning V.A."/>
            <person name="Dhillon B."/>
            <person name="Tu Z.J."/>
            <person name="Steffenson B.J."/>
            <person name="Salamov A."/>
            <person name="Sun H."/>
            <person name="Lowry S."/>
            <person name="LaButti K."/>
            <person name="Han J."/>
            <person name="Copeland A."/>
            <person name="Lindquist E."/>
            <person name="Barry K."/>
            <person name="Schmutz J."/>
            <person name="Baker S.E."/>
            <person name="Ciuffetti L.M."/>
            <person name="Grigoriev I.V."/>
            <person name="Zhong S."/>
            <person name="Turgeon B.G."/>
        </authorList>
    </citation>
    <scope>NUCLEOTIDE SEQUENCE [LARGE SCALE GENOMIC DNA]</scope>
    <source>
        <strain evidence="2 3">ATCC 44560</strain>
    </source>
</reference>
<keyword evidence="3" id="KW-1185">Reference proteome</keyword>
<feature type="region of interest" description="Disordered" evidence="1">
    <location>
        <begin position="27"/>
        <end position="75"/>
    </location>
</feature>
<evidence type="ECO:0000313" key="3">
    <source>
        <dbReference type="Proteomes" id="UP000054032"/>
    </source>
</evidence>
<dbReference type="KEGG" id="bor:COCMIDRAFT_40575"/>
<proteinExistence type="predicted"/>
<protein>
    <submittedName>
        <fullName evidence="2">Uncharacterized protein</fullName>
    </submittedName>
</protein>